<dbReference type="RefSeq" id="WP_092550283.1">
    <property type="nucleotide sequence ID" value="NZ_FNPZ01000001.1"/>
</dbReference>
<dbReference type="InterPro" id="IPR050515">
    <property type="entry name" value="Beta-lactam/transpept"/>
</dbReference>
<dbReference type="InterPro" id="IPR001460">
    <property type="entry name" value="PCN-bd_Tpept"/>
</dbReference>
<dbReference type="Gene3D" id="3.90.1310.10">
    <property type="entry name" value="Penicillin-binding protein 2a (Domain 2)"/>
    <property type="match status" value="1"/>
</dbReference>
<dbReference type="PANTHER" id="PTHR30627">
    <property type="entry name" value="PEPTIDOGLYCAN D,D-TRANSPEPTIDASE"/>
    <property type="match status" value="1"/>
</dbReference>
<gene>
    <name evidence="3" type="ORF">SAMN05216554_1269</name>
</gene>
<accession>A0A1H3M4E1</accession>
<dbReference type="PANTHER" id="PTHR30627:SF24">
    <property type="entry name" value="PENICILLIN-BINDING PROTEIN 4B"/>
    <property type="match status" value="1"/>
</dbReference>
<dbReference type="GO" id="GO:0071555">
    <property type="term" value="P:cell wall organization"/>
    <property type="evidence" value="ECO:0007669"/>
    <property type="project" value="TreeGrafter"/>
</dbReference>
<dbReference type="Pfam" id="PF00905">
    <property type="entry name" value="Transpeptidase"/>
    <property type="match status" value="1"/>
</dbReference>
<dbReference type="InterPro" id="IPR054120">
    <property type="entry name" value="PBPA_dimer"/>
</dbReference>
<dbReference type="InterPro" id="IPR012338">
    <property type="entry name" value="Beta-lactam/transpept-like"/>
</dbReference>
<feature type="domain" description="Penicillin binding protein A dimerisation" evidence="2">
    <location>
        <begin position="52"/>
        <end position="134"/>
    </location>
</feature>
<organism evidence="3 4">
    <name type="scientific">Herbiconiux ginsengi</name>
    <dbReference type="NCBI Taxonomy" id="381665"/>
    <lineage>
        <taxon>Bacteria</taxon>
        <taxon>Bacillati</taxon>
        <taxon>Actinomycetota</taxon>
        <taxon>Actinomycetes</taxon>
        <taxon>Micrococcales</taxon>
        <taxon>Microbacteriaceae</taxon>
        <taxon>Herbiconiux</taxon>
    </lineage>
</organism>
<evidence type="ECO:0000259" key="2">
    <source>
        <dbReference type="Pfam" id="PF21922"/>
    </source>
</evidence>
<dbReference type="GO" id="GO:0008658">
    <property type="term" value="F:penicillin binding"/>
    <property type="evidence" value="ECO:0007669"/>
    <property type="project" value="InterPro"/>
</dbReference>
<keyword evidence="4" id="KW-1185">Reference proteome</keyword>
<dbReference type="InterPro" id="IPR036138">
    <property type="entry name" value="PBP_dimer_sf"/>
</dbReference>
<evidence type="ECO:0000313" key="3">
    <source>
        <dbReference type="EMBL" id="SDY71581.1"/>
    </source>
</evidence>
<name>A0A1H3M4E1_9MICO</name>
<dbReference type="GO" id="GO:0071972">
    <property type="term" value="F:peptidoglycan L,D-transpeptidase activity"/>
    <property type="evidence" value="ECO:0007669"/>
    <property type="project" value="TreeGrafter"/>
</dbReference>
<dbReference type="GO" id="GO:0005886">
    <property type="term" value="C:plasma membrane"/>
    <property type="evidence" value="ECO:0007669"/>
    <property type="project" value="TreeGrafter"/>
</dbReference>
<dbReference type="AlphaFoldDB" id="A0A1H3M4E1"/>
<dbReference type="EMBL" id="FNPZ01000001">
    <property type="protein sequence ID" value="SDY71581.1"/>
    <property type="molecule type" value="Genomic_DNA"/>
</dbReference>
<dbReference type="STRING" id="381665.SAMN05216554_1269"/>
<proteinExistence type="predicted"/>
<dbReference type="SUPFAM" id="SSF56519">
    <property type="entry name" value="Penicillin binding protein dimerisation domain"/>
    <property type="match status" value="1"/>
</dbReference>
<protein>
    <submittedName>
        <fullName evidence="3">Cell elongation-specific peptidoglycan D,D-transpeptidase</fullName>
    </submittedName>
</protein>
<sequence length="483" mass="50364">MTRELKRVSIVVFLMFLALFASTTTIQFFQADNLAGDARNARTIYASYDTERGAILVGGQPVAESVPTDDEYKYQRVYPQGPLYSAVTGYYTLGQGSSQIEQTLNDYLSGTSDSQFLDYLNRLVTGQNPQGASVELTIDPVVQQAAYDALGSYQGAVVAIEPSTGRILAMVSKPDFDPNTLAVHDTQAVLDTYDALLAAPGDPLINKTINDLNPPGSTFKIVTTSAALQNANLPVDHTEPNLARFPLPGSDRTVSNAGGGTCGGGDSVTIATAFILSCNIPMAELGVEMGEQPLADMAKAFGFGTELTVPMDVSTSVYPRGLDDAQLALSAFGQGSDVATPLQIAMLSAAVANGGKLMTPNLVDAIQAPDLSLLESFEAKELSTPLTSTTASQLSDLMVQAVDNGAATNARIDGVSVAGKTGTAENGEGDPYTLWFTGFAPADNPRVAVAVVVEDGGGLGQSGSGNELAAPIAKRVLEAVLSK</sequence>
<feature type="domain" description="Penicillin-binding protein transpeptidase" evidence="1">
    <location>
        <begin position="155"/>
        <end position="478"/>
    </location>
</feature>
<evidence type="ECO:0000313" key="4">
    <source>
        <dbReference type="Proteomes" id="UP000198891"/>
    </source>
</evidence>
<dbReference type="Pfam" id="PF21922">
    <property type="entry name" value="PBP_dimer_2"/>
    <property type="match status" value="1"/>
</dbReference>
<evidence type="ECO:0000259" key="1">
    <source>
        <dbReference type="Pfam" id="PF00905"/>
    </source>
</evidence>
<dbReference type="OrthoDB" id="9766847at2"/>
<dbReference type="Proteomes" id="UP000198891">
    <property type="component" value="Unassembled WGS sequence"/>
</dbReference>
<dbReference type="SUPFAM" id="SSF56601">
    <property type="entry name" value="beta-lactamase/transpeptidase-like"/>
    <property type="match status" value="1"/>
</dbReference>
<dbReference type="Gene3D" id="3.40.710.10">
    <property type="entry name" value="DD-peptidase/beta-lactamase superfamily"/>
    <property type="match status" value="1"/>
</dbReference>
<reference evidence="3 4" key="1">
    <citation type="submission" date="2016-10" db="EMBL/GenBank/DDBJ databases">
        <authorList>
            <person name="de Groot N.N."/>
        </authorList>
    </citation>
    <scope>NUCLEOTIDE SEQUENCE [LARGE SCALE GENOMIC DNA]</scope>
    <source>
        <strain evidence="3 4">CGMCC 4.3491</strain>
    </source>
</reference>